<evidence type="ECO:0000313" key="2">
    <source>
        <dbReference type="EMBL" id="OAE30948.1"/>
    </source>
</evidence>
<keyword evidence="3" id="KW-1185">Reference proteome</keyword>
<gene>
    <name evidence="2" type="ORF">AXG93_2018s1150</name>
</gene>
<evidence type="ECO:0000313" key="3">
    <source>
        <dbReference type="Proteomes" id="UP000077202"/>
    </source>
</evidence>
<comment type="caution">
    <text evidence="2">The sequence shown here is derived from an EMBL/GenBank/DDBJ whole genome shotgun (WGS) entry which is preliminary data.</text>
</comment>
<proteinExistence type="predicted"/>
<evidence type="ECO:0000256" key="1">
    <source>
        <dbReference type="SAM" id="MobiDB-lite"/>
    </source>
</evidence>
<sequence>MRLKSTRNSTTKQESWKYYKSKVKWKYEYSHKTQEGCTLYKRALFSSLELKAGDVVSISGESGSQRFLIEYFYDSDDGPMIHGRMHVKNEQARKRWRPRKVVAQPSEMDGKKRRKIHKAVVDGAAMQGGGPSGGQAAMRWRLTVLAARCRPLCECCWAAIFSYCHVASDESMRALGPAATGSGRRGSKGGEGSQSREKCGCSALIRAERLKCTYKDKVATAAVEDEDTSWIRLVAESEKGENPRMKGMDEERNELGMRVLTGLSVRESVNWRGKSVFTGKSSAWERRLTLSAEL</sequence>
<dbReference type="EMBL" id="LVLJ01001211">
    <property type="protein sequence ID" value="OAE30948.1"/>
    <property type="molecule type" value="Genomic_DNA"/>
</dbReference>
<reference evidence="2" key="1">
    <citation type="submission" date="2016-03" db="EMBL/GenBank/DDBJ databases">
        <title>Mechanisms controlling the formation of the plant cell surface in tip-growing cells are functionally conserved among land plants.</title>
        <authorList>
            <person name="Honkanen S."/>
            <person name="Jones V.A."/>
            <person name="Morieri G."/>
            <person name="Champion C."/>
            <person name="Hetherington A.J."/>
            <person name="Kelly S."/>
            <person name="Saint-Marcoux D."/>
            <person name="Proust H."/>
            <person name="Prescott H."/>
            <person name="Dolan L."/>
        </authorList>
    </citation>
    <scope>NUCLEOTIDE SEQUENCE [LARGE SCALE GENOMIC DNA]</scope>
    <source>
        <tissue evidence="2">Whole gametophyte</tissue>
    </source>
</reference>
<dbReference type="AlphaFoldDB" id="A0A176WCJ9"/>
<feature type="region of interest" description="Disordered" evidence="1">
    <location>
        <begin position="90"/>
        <end position="114"/>
    </location>
</feature>
<name>A0A176WCJ9_MARPO</name>
<organism evidence="2 3">
    <name type="scientific">Marchantia polymorpha subsp. ruderalis</name>
    <dbReference type="NCBI Taxonomy" id="1480154"/>
    <lineage>
        <taxon>Eukaryota</taxon>
        <taxon>Viridiplantae</taxon>
        <taxon>Streptophyta</taxon>
        <taxon>Embryophyta</taxon>
        <taxon>Marchantiophyta</taxon>
        <taxon>Marchantiopsida</taxon>
        <taxon>Marchantiidae</taxon>
        <taxon>Marchantiales</taxon>
        <taxon>Marchantiaceae</taxon>
        <taxon>Marchantia</taxon>
    </lineage>
</organism>
<dbReference type="Proteomes" id="UP000077202">
    <property type="component" value="Unassembled WGS sequence"/>
</dbReference>
<accession>A0A176WCJ9</accession>
<feature type="region of interest" description="Disordered" evidence="1">
    <location>
        <begin position="177"/>
        <end position="196"/>
    </location>
</feature>
<protein>
    <submittedName>
        <fullName evidence="2">Uncharacterized protein</fullName>
    </submittedName>
</protein>